<organism evidence="9 10">
    <name type="scientific">Fulvivirga lutea</name>
    <dbReference type="NCBI Taxonomy" id="2810512"/>
    <lineage>
        <taxon>Bacteria</taxon>
        <taxon>Pseudomonadati</taxon>
        <taxon>Bacteroidota</taxon>
        <taxon>Cytophagia</taxon>
        <taxon>Cytophagales</taxon>
        <taxon>Fulvivirgaceae</taxon>
        <taxon>Fulvivirga</taxon>
    </lineage>
</organism>
<dbReference type="InterPro" id="IPR003661">
    <property type="entry name" value="HisK_dim/P_dom"/>
</dbReference>
<dbReference type="InterPro" id="IPR036097">
    <property type="entry name" value="HisK_dim/P_sf"/>
</dbReference>
<dbReference type="GO" id="GO:0000155">
    <property type="term" value="F:phosphorelay sensor kinase activity"/>
    <property type="evidence" value="ECO:0007669"/>
    <property type="project" value="InterPro"/>
</dbReference>
<dbReference type="PROSITE" id="PS50109">
    <property type="entry name" value="HIS_KIN"/>
    <property type="match status" value="1"/>
</dbReference>
<dbReference type="AlphaFoldDB" id="A0A974WJ28"/>
<accession>A0A974WJ28</accession>
<proteinExistence type="predicted"/>
<dbReference type="InterPro" id="IPR005467">
    <property type="entry name" value="His_kinase_dom"/>
</dbReference>
<dbReference type="InterPro" id="IPR036890">
    <property type="entry name" value="HATPase_C_sf"/>
</dbReference>
<keyword evidence="7" id="KW-0472">Membrane</keyword>
<evidence type="ECO:0000256" key="7">
    <source>
        <dbReference type="SAM" id="Phobius"/>
    </source>
</evidence>
<evidence type="ECO:0000256" key="6">
    <source>
        <dbReference type="ARBA" id="ARBA00023012"/>
    </source>
</evidence>
<dbReference type="Proteomes" id="UP000662783">
    <property type="component" value="Chromosome"/>
</dbReference>
<dbReference type="RefSeq" id="WP_205722565.1">
    <property type="nucleotide sequence ID" value="NZ_CP070608.1"/>
</dbReference>
<dbReference type="InterPro" id="IPR050736">
    <property type="entry name" value="Sensor_HK_Regulatory"/>
</dbReference>
<keyword evidence="7" id="KW-1133">Transmembrane helix</keyword>
<dbReference type="FunFam" id="3.30.565.10:FF:000006">
    <property type="entry name" value="Sensor histidine kinase WalK"/>
    <property type="match status" value="1"/>
</dbReference>
<evidence type="ECO:0000256" key="4">
    <source>
        <dbReference type="ARBA" id="ARBA00022679"/>
    </source>
</evidence>
<dbReference type="SMART" id="SM00387">
    <property type="entry name" value="HATPase_c"/>
    <property type="match status" value="1"/>
</dbReference>
<evidence type="ECO:0000259" key="8">
    <source>
        <dbReference type="PROSITE" id="PS50109"/>
    </source>
</evidence>
<keyword evidence="5 9" id="KW-0418">Kinase</keyword>
<dbReference type="SUPFAM" id="SSF47384">
    <property type="entry name" value="Homodimeric domain of signal transducing histidine kinase"/>
    <property type="match status" value="1"/>
</dbReference>
<keyword evidence="6" id="KW-0902">Two-component regulatory system</keyword>
<dbReference type="SUPFAM" id="SSF55874">
    <property type="entry name" value="ATPase domain of HSP90 chaperone/DNA topoisomerase II/histidine kinase"/>
    <property type="match status" value="1"/>
</dbReference>
<gene>
    <name evidence="9" type="ORF">JR347_02960</name>
</gene>
<dbReference type="PANTHER" id="PTHR43711:SF26">
    <property type="entry name" value="SENSOR HISTIDINE KINASE RCSC"/>
    <property type="match status" value="1"/>
</dbReference>
<dbReference type="SMART" id="SM00388">
    <property type="entry name" value="HisKA"/>
    <property type="match status" value="1"/>
</dbReference>
<dbReference type="EMBL" id="CP070608">
    <property type="protein sequence ID" value="QSE98057.1"/>
    <property type="molecule type" value="Genomic_DNA"/>
</dbReference>
<feature type="transmembrane region" description="Helical" evidence="7">
    <location>
        <begin position="166"/>
        <end position="189"/>
    </location>
</feature>
<evidence type="ECO:0000313" key="10">
    <source>
        <dbReference type="Proteomes" id="UP000662783"/>
    </source>
</evidence>
<comment type="catalytic activity">
    <reaction evidence="1">
        <text>ATP + protein L-histidine = ADP + protein N-phospho-L-histidine.</text>
        <dbReference type="EC" id="2.7.13.3"/>
    </reaction>
</comment>
<dbReference type="CDD" id="cd00082">
    <property type="entry name" value="HisKA"/>
    <property type="match status" value="1"/>
</dbReference>
<evidence type="ECO:0000256" key="1">
    <source>
        <dbReference type="ARBA" id="ARBA00000085"/>
    </source>
</evidence>
<keyword evidence="10" id="KW-1185">Reference proteome</keyword>
<dbReference type="CDD" id="cd00075">
    <property type="entry name" value="HATPase"/>
    <property type="match status" value="1"/>
</dbReference>
<evidence type="ECO:0000313" key="9">
    <source>
        <dbReference type="EMBL" id="QSE98057.1"/>
    </source>
</evidence>
<keyword evidence="4" id="KW-0808">Transferase</keyword>
<evidence type="ECO:0000256" key="3">
    <source>
        <dbReference type="ARBA" id="ARBA00022553"/>
    </source>
</evidence>
<dbReference type="Pfam" id="PF00512">
    <property type="entry name" value="HisKA"/>
    <property type="match status" value="1"/>
</dbReference>
<dbReference type="KEGG" id="fuv:JR347_02960"/>
<feature type="transmembrane region" description="Helical" evidence="7">
    <location>
        <begin position="7"/>
        <end position="28"/>
    </location>
</feature>
<name>A0A974WJ28_9BACT</name>
<dbReference type="Gene3D" id="1.10.287.130">
    <property type="match status" value="1"/>
</dbReference>
<dbReference type="InterPro" id="IPR004358">
    <property type="entry name" value="Sig_transdc_His_kin-like_C"/>
</dbReference>
<feature type="domain" description="Histidine kinase" evidence="8">
    <location>
        <begin position="204"/>
        <end position="422"/>
    </location>
</feature>
<evidence type="ECO:0000256" key="2">
    <source>
        <dbReference type="ARBA" id="ARBA00012438"/>
    </source>
</evidence>
<reference evidence="9" key="1">
    <citation type="submission" date="2021-02" db="EMBL/GenBank/DDBJ databases">
        <title>Fulvivirga sp. S481 isolated from sea water.</title>
        <authorList>
            <person name="Bae S.S."/>
            <person name="Baek K."/>
        </authorList>
    </citation>
    <scope>NUCLEOTIDE SEQUENCE</scope>
    <source>
        <strain evidence="9">S481</strain>
    </source>
</reference>
<keyword evidence="7" id="KW-0812">Transmembrane</keyword>
<dbReference type="Gene3D" id="3.30.565.10">
    <property type="entry name" value="Histidine kinase-like ATPase, C-terminal domain"/>
    <property type="match status" value="1"/>
</dbReference>
<keyword evidence="3" id="KW-0597">Phosphoprotein</keyword>
<dbReference type="EC" id="2.7.13.3" evidence="2"/>
<dbReference type="InterPro" id="IPR003594">
    <property type="entry name" value="HATPase_dom"/>
</dbReference>
<dbReference type="PRINTS" id="PR00344">
    <property type="entry name" value="BCTRLSENSOR"/>
</dbReference>
<sequence length="422" mass="48063">MKRKSILALVVMAAISILGIVGVQVYWFNKAFNTEEELFNREVNAALYNVATKFFEISETAIPANNPIKQLSTNYYVVMINNEIDANLLEYLLKSEFEKRNIKADFEYGIYDCTSDKMVYGNYVSVEAVQKEEADLAGLPKWENQNYYFGVQFPNKASIITDRMEIWIFSSAVLVLVIIFFSYALFVILKQKRLSEIQKDFINNMTHEFKTPISTIALSADVLSDPNISSQPERIKNYTTIIKRENVRLKKQVERVLQMAGMDKDEIALKKEKTSLHKLINEAVEGIAAGNAGNKNRIQLQLNSANDNVEVDRLHVSNVIYNLIDNALKYCEQEPKIVISTESVKDKIWVTIEDNGIGISQDDQKKVFDKFYRVSTGNRHDVKGFGLGLSYVMQVVKAHKGSLKLMSELGKGSTFKFSLYNE</sequence>
<evidence type="ECO:0000256" key="5">
    <source>
        <dbReference type="ARBA" id="ARBA00022777"/>
    </source>
</evidence>
<protein>
    <recommendedName>
        <fullName evidence="2">histidine kinase</fullName>
        <ecNumber evidence="2">2.7.13.3</ecNumber>
    </recommendedName>
</protein>
<dbReference type="Pfam" id="PF02518">
    <property type="entry name" value="HATPase_c"/>
    <property type="match status" value="1"/>
</dbReference>
<dbReference type="PANTHER" id="PTHR43711">
    <property type="entry name" value="TWO-COMPONENT HISTIDINE KINASE"/>
    <property type="match status" value="1"/>
</dbReference>